<keyword evidence="1" id="KW-0812">Transmembrane</keyword>
<evidence type="ECO:0000313" key="2">
    <source>
        <dbReference type="EMBL" id="GAH82977.1"/>
    </source>
</evidence>
<dbReference type="AlphaFoldDB" id="X1IMR3"/>
<name>X1IMR3_9ZZZZ</name>
<evidence type="ECO:0000256" key="1">
    <source>
        <dbReference type="SAM" id="Phobius"/>
    </source>
</evidence>
<comment type="caution">
    <text evidence="2">The sequence shown here is derived from an EMBL/GenBank/DDBJ whole genome shotgun (WGS) entry which is preliminary data.</text>
</comment>
<protein>
    <submittedName>
        <fullName evidence="2">Uncharacterized protein</fullName>
    </submittedName>
</protein>
<proteinExistence type="predicted"/>
<accession>X1IMR3</accession>
<keyword evidence="1" id="KW-0472">Membrane</keyword>
<gene>
    <name evidence="2" type="ORF">S03H2_59533</name>
</gene>
<keyword evidence="1" id="KW-1133">Transmembrane helix</keyword>
<feature type="transmembrane region" description="Helical" evidence="1">
    <location>
        <begin position="33"/>
        <end position="54"/>
    </location>
</feature>
<reference evidence="2" key="1">
    <citation type="journal article" date="2014" name="Front. Microbiol.">
        <title>High frequency of phylogenetically diverse reductive dehalogenase-homologous genes in deep subseafloor sedimentary metagenomes.</title>
        <authorList>
            <person name="Kawai M."/>
            <person name="Futagami T."/>
            <person name="Toyoda A."/>
            <person name="Takaki Y."/>
            <person name="Nishi S."/>
            <person name="Hori S."/>
            <person name="Arai W."/>
            <person name="Tsubouchi T."/>
            <person name="Morono Y."/>
            <person name="Uchiyama I."/>
            <person name="Ito T."/>
            <person name="Fujiyama A."/>
            <person name="Inagaki F."/>
            <person name="Takami H."/>
        </authorList>
    </citation>
    <scope>NUCLEOTIDE SEQUENCE</scope>
    <source>
        <strain evidence="2">Expedition CK06-06</strain>
    </source>
</reference>
<dbReference type="EMBL" id="BARU01038284">
    <property type="protein sequence ID" value="GAH82977.1"/>
    <property type="molecule type" value="Genomic_DNA"/>
</dbReference>
<sequence>MHKSKRHGFEVDWRIHNLTGSKWDERIQKAQEIIISTGLKYLIPGVGGVIGSLINRKLKKLKEKDLGEETNSQFNDIFYELIKGNLAIEYLSYRMKKKIKSPSIKS</sequence>
<organism evidence="2">
    <name type="scientific">marine sediment metagenome</name>
    <dbReference type="NCBI Taxonomy" id="412755"/>
    <lineage>
        <taxon>unclassified sequences</taxon>
        <taxon>metagenomes</taxon>
        <taxon>ecological metagenomes</taxon>
    </lineage>
</organism>